<gene>
    <name evidence="4" type="ORF">ACFVKH_15995</name>
</gene>
<evidence type="ECO:0000256" key="3">
    <source>
        <dbReference type="SAM" id="Phobius"/>
    </source>
</evidence>
<sequence>MNPPLYSDPSFQSATRSEVPHSAGHTPSVPISVYRELAAELQATKAMIDTLRTRNEQLVRQNQQLQQEVHHFVQATLQLGQFAGVAAQSPVTSEPKAAMTAPASPLAPTPEKRGPLVKAPEAAAKGSPERTAKPASAALQPLKPPALEKLYTEQPSRPTAPRKLESSPRELSGLWLAISIIFIVTTAFGAGFLIMKPLLNQR</sequence>
<keyword evidence="3" id="KW-0812">Transmembrane</keyword>
<feature type="region of interest" description="Disordered" evidence="2">
    <location>
        <begin position="1"/>
        <end position="28"/>
    </location>
</feature>
<feature type="region of interest" description="Disordered" evidence="2">
    <location>
        <begin position="93"/>
        <end position="146"/>
    </location>
</feature>
<dbReference type="Proteomes" id="UP001600165">
    <property type="component" value="Unassembled WGS sequence"/>
</dbReference>
<protein>
    <submittedName>
        <fullName evidence="4">Uncharacterized protein</fullName>
    </submittedName>
</protein>
<dbReference type="EMBL" id="JBHZOL010000093">
    <property type="protein sequence ID" value="MFE4107790.1"/>
    <property type="molecule type" value="Genomic_DNA"/>
</dbReference>
<dbReference type="RefSeq" id="WP_377966844.1">
    <property type="nucleotide sequence ID" value="NZ_JBHZOL010000093.1"/>
</dbReference>
<comment type="caution">
    <text evidence="4">The sequence shown here is derived from an EMBL/GenBank/DDBJ whole genome shotgun (WGS) entry which is preliminary data.</text>
</comment>
<reference evidence="4 5" key="1">
    <citation type="submission" date="2024-10" db="EMBL/GenBank/DDBJ databases">
        <authorList>
            <person name="Ratan Roy A."/>
            <person name="Morales Sandoval P.H."/>
            <person name="De Los Santos Villalobos S."/>
            <person name="Chakraborty S."/>
            <person name="Mukherjee J."/>
        </authorList>
    </citation>
    <scope>NUCLEOTIDE SEQUENCE [LARGE SCALE GENOMIC DNA]</scope>
    <source>
        <strain evidence="4 5">S1</strain>
    </source>
</reference>
<keyword evidence="3" id="KW-1133">Transmembrane helix</keyword>
<proteinExistence type="predicted"/>
<feature type="transmembrane region" description="Helical" evidence="3">
    <location>
        <begin position="173"/>
        <end position="195"/>
    </location>
</feature>
<evidence type="ECO:0000256" key="1">
    <source>
        <dbReference type="SAM" id="Coils"/>
    </source>
</evidence>
<organism evidence="4 5">
    <name type="scientific">Almyronema epifaneia S1</name>
    <dbReference type="NCBI Taxonomy" id="2991925"/>
    <lineage>
        <taxon>Bacteria</taxon>
        <taxon>Bacillati</taxon>
        <taxon>Cyanobacteriota</taxon>
        <taxon>Cyanophyceae</taxon>
        <taxon>Nodosilineales</taxon>
        <taxon>Nodosilineaceae</taxon>
        <taxon>Almyronema</taxon>
        <taxon>Almyronema epifaneia</taxon>
    </lineage>
</organism>
<feature type="coiled-coil region" evidence="1">
    <location>
        <begin position="34"/>
        <end position="75"/>
    </location>
</feature>
<accession>A0ABW6IJL6</accession>
<keyword evidence="5" id="KW-1185">Reference proteome</keyword>
<evidence type="ECO:0000313" key="4">
    <source>
        <dbReference type="EMBL" id="MFE4107790.1"/>
    </source>
</evidence>
<keyword evidence="1" id="KW-0175">Coiled coil</keyword>
<evidence type="ECO:0000313" key="5">
    <source>
        <dbReference type="Proteomes" id="UP001600165"/>
    </source>
</evidence>
<keyword evidence="3" id="KW-0472">Membrane</keyword>
<name>A0ABW6IJL6_9CYAN</name>
<evidence type="ECO:0000256" key="2">
    <source>
        <dbReference type="SAM" id="MobiDB-lite"/>
    </source>
</evidence>